<reference evidence="3" key="3">
    <citation type="submission" date="2025-08" db="UniProtKB">
        <authorList>
            <consortium name="RefSeq"/>
        </authorList>
    </citation>
    <scope>IDENTIFICATION</scope>
    <source>
        <strain evidence="3">NI907</strain>
    </source>
</reference>
<dbReference type="KEGG" id="pgri:PgNI_07145"/>
<evidence type="ECO:0000256" key="1">
    <source>
        <dbReference type="SAM" id="MobiDB-lite"/>
    </source>
</evidence>
<keyword evidence="2" id="KW-1185">Reference proteome</keyword>
<dbReference type="Proteomes" id="UP000515153">
    <property type="component" value="Unplaced"/>
</dbReference>
<dbReference type="AlphaFoldDB" id="A0A6P8B2N4"/>
<gene>
    <name evidence="3" type="ORF">PgNI_07145</name>
</gene>
<organism evidence="2 3">
    <name type="scientific">Pyricularia grisea</name>
    <name type="common">Crabgrass-specific blast fungus</name>
    <name type="synonym">Magnaporthe grisea</name>
    <dbReference type="NCBI Taxonomy" id="148305"/>
    <lineage>
        <taxon>Eukaryota</taxon>
        <taxon>Fungi</taxon>
        <taxon>Dikarya</taxon>
        <taxon>Ascomycota</taxon>
        <taxon>Pezizomycotina</taxon>
        <taxon>Sordariomycetes</taxon>
        <taxon>Sordariomycetidae</taxon>
        <taxon>Magnaporthales</taxon>
        <taxon>Pyriculariaceae</taxon>
        <taxon>Pyricularia</taxon>
    </lineage>
</organism>
<feature type="compositionally biased region" description="Basic and acidic residues" evidence="1">
    <location>
        <begin position="78"/>
        <end position="94"/>
    </location>
</feature>
<dbReference type="GeneID" id="41962070"/>
<protein>
    <submittedName>
        <fullName evidence="3">Uncharacterized protein</fullName>
    </submittedName>
</protein>
<evidence type="ECO:0000313" key="3">
    <source>
        <dbReference type="RefSeq" id="XP_030981442.1"/>
    </source>
</evidence>
<sequence>MALVILEGAMGWCGFMRTMATSAGCLRDTLYTVTLRKIKTISNTITGTDIMLVMDPPEYGTHGAGHWGEGYSGPPGKFTHEHGEQRGEDSCNIM</sequence>
<reference evidence="3" key="2">
    <citation type="submission" date="2019-10" db="EMBL/GenBank/DDBJ databases">
        <authorList>
            <consortium name="NCBI Genome Project"/>
        </authorList>
    </citation>
    <scope>NUCLEOTIDE SEQUENCE</scope>
    <source>
        <strain evidence="3">NI907</strain>
    </source>
</reference>
<reference evidence="3" key="1">
    <citation type="journal article" date="2019" name="Mol. Biol. Evol.">
        <title>Blast fungal genomes show frequent chromosomal changes, gene gains and losses, and effector gene turnover.</title>
        <authorList>
            <person name="Gomez Luciano L.B."/>
            <person name="Jason Tsai I."/>
            <person name="Chuma I."/>
            <person name="Tosa Y."/>
            <person name="Chen Y.H."/>
            <person name="Li J.Y."/>
            <person name="Li M.Y."/>
            <person name="Jade Lu M.Y."/>
            <person name="Nakayashiki H."/>
            <person name="Li W.H."/>
        </authorList>
    </citation>
    <scope>NUCLEOTIDE SEQUENCE</scope>
    <source>
        <strain evidence="3">NI907</strain>
    </source>
</reference>
<proteinExistence type="predicted"/>
<accession>A0A6P8B2N4</accession>
<feature type="compositionally biased region" description="Gly residues" evidence="1">
    <location>
        <begin position="64"/>
        <end position="73"/>
    </location>
</feature>
<dbReference type="RefSeq" id="XP_030981442.1">
    <property type="nucleotide sequence ID" value="XM_031127161.1"/>
</dbReference>
<evidence type="ECO:0000313" key="2">
    <source>
        <dbReference type="Proteomes" id="UP000515153"/>
    </source>
</evidence>
<name>A0A6P8B2N4_PYRGI</name>
<feature type="region of interest" description="Disordered" evidence="1">
    <location>
        <begin position="64"/>
        <end position="94"/>
    </location>
</feature>